<proteinExistence type="inferred from homology"/>
<dbReference type="NCBIfam" id="TIGR00416">
    <property type="entry name" value="sms"/>
    <property type="match status" value="1"/>
</dbReference>
<comment type="function">
    <text evidence="13">DNA-dependent ATPase involved in processing of recombination intermediates, plays a role in repairing DNA breaks. Stimulates the branch migration of RecA-mediated strand transfer reactions, allowing the 3' invading strand to extend heteroduplex DNA faster. Binds ssDNA in the presence of ADP but not other nucleotides, has ATPase activity that is stimulated by ssDNA and various branched DNA structures, but inhibited by SSB. Does not have RecA's homology-searching function.</text>
</comment>
<dbReference type="Pfam" id="PF13541">
    <property type="entry name" value="ChlI"/>
    <property type="match status" value="1"/>
</dbReference>
<dbReference type="Gene3D" id="3.30.230.10">
    <property type="match status" value="1"/>
</dbReference>
<evidence type="ECO:0000256" key="11">
    <source>
        <dbReference type="HAMAP-Rule" id="MF_01498"/>
    </source>
</evidence>
<dbReference type="SUPFAM" id="SSF52540">
    <property type="entry name" value="P-loop containing nucleoside triphosphate hydrolases"/>
    <property type="match status" value="1"/>
</dbReference>
<evidence type="ECO:0000256" key="10">
    <source>
        <dbReference type="ARBA" id="ARBA00023204"/>
    </source>
</evidence>
<dbReference type="PANTHER" id="PTHR32472:SF10">
    <property type="entry name" value="DNA REPAIR PROTEIN RADA-LIKE PROTEIN"/>
    <property type="match status" value="1"/>
</dbReference>
<dbReference type="GO" id="GO:0003684">
    <property type="term" value="F:damaged DNA binding"/>
    <property type="evidence" value="ECO:0007669"/>
    <property type="project" value="InterPro"/>
</dbReference>
<dbReference type="AlphaFoldDB" id="A0A9D7SZI7"/>
<keyword evidence="6 13" id="KW-0862">Zinc</keyword>
<dbReference type="GO" id="GO:0005829">
    <property type="term" value="C:cytosol"/>
    <property type="evidence" value="ECO:0007669"/>
    <property type="project" value="TreeGrafter"/>
</dbReference>
<evidence type="ECO:0000256" key="9">
    <source>
        <dbReference type="ARBA" id="ARBA00023125"/>
    </source>
</evidence>
<keyword evidence="8 11" id="KW-0346">Stress response</keyword>
<evidence type="ECO:0000313" key="15">
    <source>
        <dbReference type="EMBL" id="MBK9985049.1"/>
    </source>
</evidence>
<evidence type="ECO:0000256" key="5">
    <source>
        <dbReference type="ARBA" id="ARBA00022801"/>
    </source>
</evidence>
<dbReference type="CDD" id="cd01121">
    <property type="entry name" value="RadA_SMS_N"/>
    <property type="match status" value="1"/>
</dbReference>
<dbReference type="GO" id="GO:0005524">
    <property type="term" value="F:ATP binding"/>
    <property type="evidence" value="ECO:0007669"/>
    <property type="project" value="UniProtKB-UniRule"/>
</dbReference>
<sequence>MSKIKTRFVCNNCGATSSNRLGRCPQCNEWDTFTEEIIQSATPQSVRLAEKEKSIPTLLSELNIENEMRVALGDSELERVLGGGIVPGSLILMAGEPGAGKSTLCLQLAANPSLRILYISGEESASQIKMRAQRLNIKGDNCHILAETDLNKIIEAIIDIQSGIVIIDSVQTMYSPELESVPGSVSQIRECSYRLQQLAKQTGITIIMVGHITKEGDIAGPKLMEHIVDVVLHLEGDRQYHLRLLRCIKNRFGSTREIGIYEMKGLGLVPVENPSEWLIPADHIQGTSGSCIALVCEGFRPFLIETQALVSTAVYGTAQRSTTGYDIRRLHLMLAVLEKRCGFFFGNQDVFLNVAGGLKVNEPAIDLALAVALVSSLQDIPVPRDVCFAGEVGLSGEIRPVQQVDLRVAEAKRLGYKKIYIPAGSQLEKSSKNSSVIEVRLLRELFEEVFG</sequence>
<evidence type="ECO:0000256" key="8">
    <source>
        <dbReference type="ARBA" id="ARBA00023016"/>
    </source>
</evidence>
<evidence type="ECO:0000256" key="7">
    <source>
        <dbReference type="ARBA" id="ARBA00022840"/>
    </source>
</evidence>
<dbReference type="GO" id="GO:0008270">
    <property type="term" value="F:zinc ion binding"/>
    <property type="evidence" value="ECO:0007669"/>
    <property type="project" value="UniProtKB-KW"/>
</dbReference>
<dbReference type="Gene3D" id="3.40.50.300">
    <property type="entry name" value="P-loop containing nucleotide triphosphate hydrolases"/>
    <property type="match status" value="1"/>
</dbReference>
<dbReference type="Proteomes" id="UP000808337">
    <property type="component" value="Unassembled WGS sequence"/>
</dbReference>
<dbReference type="Pfam" id="PF13481">
    <property type="entry name" value="AAA_25"/>
    <property type="match status" value="1"/>
</dbReference>
<evidence type="ECO:0000313" key="16">
    <source>
        <dbReference type="Proteomes" id="UP000808337"/>
    </source>
</evidence>
<dbReference type="PROSITE" id="PS50162">
    <property type="entry name" value="RECA_2"/>
    <property type="match status" value="1"/>
</dbReference>
<dbReference type="FunFam" id="3.40.50.300:FF:000050">
    <property type="entry name" value="DNA repair protein RadA"/>
    <property type="match status" value="1"/>
</dbReference>
<evidence type="ECO:0000256" key="12">
    <source>
        <dbReference type="NCBIfam" id="TIGR00416"/>
    </source>
</evidence>
<dbReference type="SUPFAM" id="SSF54211">
    <property type="entry name" value="Ribosomal protein S5 domain 2-like"/>
    <property type="match status" value="1"/>
</dbReference>
<dbReference type="InterPro" id="IPR027417">
    <property type="entry name" value="P-loop_NTPase"/>
</dbReference>
<name>A0A9D7SZI7_9BACT</name>
<keyword evidence="10 11" id="KW-0234">DNA repair</keyword>
<keyword evidence="5" id="KW-0378">Hydrolase</keyword>
<dbReference type="HAMAP" id="MF_01498">
    <property type="entry name" value="RadA_bact"/>
    <property type="match status" value="1"/>
</dbReference>
<dbReference type="InterPro" id="IPR041166">
    <property type="entry name" value="Rubredoxin_2"/>
</dbReference>
<reference evidence="15 16" key="1">
    <citation type="submission" date="2020-10" db="EMBL/GenBank/DDBJ databases">
        <title>Connecting structure to function with the recovery of over 1000 high-quality activated sludge metagenome-assembled genomes encoding full-length rRNA genes using long-read sequencing.</title>
        <authorList>
            <person name="Singleton C.M."/>
            <person name="Petriglieri F."/>
            <person name="Kristensen J.M."/>
            <person name="Kirkegaard R.H."/>
            <person name="Michaelsen T.Y."/>
            <person name="Andersen M.H."/>
            <person name="Karst S.M."/>
            <person name="Dueholm M.S."/>
            <person name="Nielsen P.H."/>
            <person name="Albertsen M."/>
        </authorList>
    </citation>
    <scope>NUCLEOTIDE SEQUENCE [LARGE SCALE GENOMIC DNA]</scope>
    <source>
        <strain evidence="15">Ribe_18-Q3-R11-54_MAXAC.273</strain>
    </source>
</reference>
<feature type="domain" description="RecA family profile 1" evidence="14">
    <location>
        <begin position="66"/>
        <end position="212"/>
    </location>
</feature>
<organism evidence="15 16">
    <name type="scientific">Candidatus Opimibacter skivensis</name>
    <dbReference type="NCBI Taxonomy" id="2982028"/>
    <lineage>
        <taxon>Bacteria</taxon>
        <taxon>Pseudomonadati</taxon>
        <taxon>Bacteroidota</taxon>
        <taxon>Saprospiria</taxon>
        <taxon>Saprospirales</taxon>
        <taxon>Saprospiraceae</taxon>
        <taxon>Candidatus Opimibacter</taxon>
    </lineage>
</organism>
<evidence type="ECO:0000256" key="13">
    <source>
        <dbReference type="RuleBase" id="RU003555"/>
    </source>
</evidence>
<dbReference type="GO" id="GO:0000725">
    <property type="term" value="P:recombinational repair"/>
    <property type="evidence" value="ECO:0007669"/>
    <property type="project" value="UniProtKB-UniRule"/>
</dbReference>
<dbReference type="InterPro" id="IPR020588">
    <property type="entry name" value="RecA_ATP-bd"/>
</dbReference>
<dbReference type="GO" id="GO:0140664">
    <property type="term" value="F:ATP-dependent DNA damage sensor activity"/>
    <property type="evidence" value="ECO:0007669"/>
    <property type="project" value="InterPro"/>
</dbReference>
<dbReference type="InterPro" id="IPR004504">
    <property type="entry name" value="DNA_repair_RadA"/>
</dbReference>
<accession>A0A9D7SZI7</accession>
<dbReference type="Pfam" id="PF18073">
    <property type="entry name" value="Zn_ribbon_LapB"/>
    <property type="match status" value="1"/>
</dbReference>
<dbReference type="GO" id="GO:0016787">
    <property type="term" value="F:hydrolase activity"/>
    <property type="evidence" value="ECO:0007669"/>
    <property type="project" value="UniProtKB-KW"/>
</dbReference>
<comment type="function">
    <text evidence="11">Plays a role in repairing double-strand DNA breaks, probably involving stabilizing or processing branched DNA or blocked replication forks.</text>
</comment>
<keyword evidence="2 11" id="KW-0547">Nucleotide-binding</keyword>
<comment type="caution">
    <text evidence="15">The sequence shown here is derived from an EMBL/GenBank/DDBJ whole genome shotgun (WGS) entry which is preliminary data.</text>
</comment>
<feature type="region of interest" description="Lon-protease-like" evidence="11">
    <location>
        <begin position="349"/>
        <end position="451"/>
    </location>
</feature>
<evidence type="ECO:0000256" key="6">
    <source>
        <dbReference type="ARBA" id="ARBA00022833"/>
    </source>
</evidence>
<comment type="domain">
    <text evidence="11">The middle region has homology to RecA with ATPase motifs including the RadA KNRFG motif, while the C-terminus is homologous to Lon protease.</text>
</comment>
<dbReference type="InterPro" id="IPR014721">
    <property type="entry name" value="Ribsml_uS5_D2-typ_fold_subgr"/>
</dbReference>
<protein>
    <recommendedName>
        <fullName evidence="11 12">DNA repair protein RadA</fullName>
    </recommendedName>
</protein>
<dbReference type="EMBL" id="JADKGY010000032">
    <property type="protein sequence ID" value="MBK9985049.1"/>
    <property type="molecule type" value="Genomic_DNA"/>
</dbReference>
<keyword evidence="3 11" id="KW-0227">DNA damage</keyword>
<evidence type="ECO:0000256" key="4">
    <source>
        <dbReference type="ARBA" id="ARBA00022771"/>
    </source>
</evidence>
<keyword evidence="9 11" id="KW-0238">DNA-binding</keyword>
<evidence type="ECO:0000259" key="14">
    <source>
        <dbReference type="PROSITE" id="PS50162"/>
    </source>
</evidence>
<dbReference type="PRINTS" id="PR01874">
    <property type="entry name" value="DNAREPAIRADA"/>
</dbReference>
<evidence type="ECO:0000256" key="1">
    <source>
        <dbReference type="ARBA" id="ARBA00022723"/>
    </source>
</evidence>
<dbReference type="InterPro" id="IPR020568">
    <property type="entry name" value="Ribosomal_Su5_D2-typ_SF"/>
</dbReference>
<evidence type="ECO:0000256" key="2">
    <source>
        <dbReference type="ARBA" id="ARBA00022741"/>
    </source>
</evidence>
<keyword evidence="4 13" id="KW-0863">Zinc-finger</keyword>
<dbReference type="InterPro" id="IPR003593">
    <property type="entry name" value="AAA+_ATPase"/>
</dbReference>
<dbReference type="SMART" id="SM00382">
    <property type="entry name" value="AAA"/>
    <property type="match status" value="1"/>
</dbReference>
<evidence type="ECO:0000256" key="3">
    <source>
        <dbReference type="ARBA" id="ARBA00022763"/>
    </source>
</evidence>
<dbReference type="PANTHER" id="PTHR32472">
    <property type="entry name" value="DNA REPAIR PROTEIN RADA"/>
    <property type="match status" value="1"/>
</dbReference>
<gene>
    <name evidence="11 15" type="primary">radA</name>
    <name evidence="15" type="ORF">IPP15_22260</name>
</gene>
<comment type="similarity">
    <text evidence="11 13">Belongs to the RecA family. RadA subfamily.</text>
</comment>
<feature type="binding site" evidence="11">
    <location>
        <begin position="95"/>
        <end position="102"/>
    </location>
    <ligand>
        <name>ATP</name>
        <dbReference type="ChEBI" id="CHEBI:30616"/>
    </ligand>
</feature>
<keyword evidence="7 11" id="KW-0067">ATP-binding</keyword>
<keyword evidence="1 11" id="KW-0479">Metal-binding</keyword>
<feature type="short sequence motif" description="RadA KNRFG motif" evidence="11">
    <location>
        <begin position="249"/>
        <end position="253"/>
    </location>
</feature>